<feature type="transmembrane region" description="Helical" evidence="2">
    <location>
        <begin position="143"/>
        <end position="165"/>
    </location>
</feature>
<keyword evidence="4" id="KW-1185">Reference proteome</keyword>
<accession>A0A811JPU5</accession>
<dbReference type="Proteomes" id="UP000614601">
    <property type="component" value="Unassembled WGS sequence"/>
</dbReference>
<organism evidence="3 4">
    <name type="scientific">Bursaphelenchus okinawaensis</name>
    <dbReference type="NCBI Taxonomy" id="465554"/>
    <lineage>
        <taxon>Eukaryota</taxon>
        <taxon>Metazoa</taxon>
        <taxon>Ecdysozoa</taxon>
        <taxon>Nematoda</taxon>
        <taxon>Chromadorea</taxon>
        <taxon>Rhabditida</taxon>
        <taxon>Tylenchina</taxon>
        <taxon>Tylenchomorpha</taxon>
        <taxon>Aphelenchoidea</taxon>
        <taxon>Aphelenchoididae</taxon>
        <taxon>Bursaphelenchus</taxon>
    </lineage>
</organism>
<proteinExistence type="predicted"/>
<feature type="compositionally biased region" description="Polar residues" evidence="1">
    <location>
        <begin position="1031"/>
        <end position="1041"/>
    </location>
</feature>
<feature type="region of interest" description="Disordered" evidence="1">
    <location>
        <begin position="686"/>
        <end position="715"/>
    </location>
</feature>
<feature type="compositionally biased region" description="Basic and acidic residues" evidence="1">
    <location>
        <begin position="47"/>
        <end position="60"/>
    </location>
</feature>
<feature type="compositionally biased region" description="Pro residues" evidence="1">
    <location>
        <begin position="1020"/>
        <end position="1030"/>
    </location>
</feature>
<evidence type="ECO:0000256" key="2">
    <source>
        <dbReference type="SAM" id="Phobius"/>
    </source>
</evidence>
<dbReference type="EMBL" id="CAJFCW020000001">
    <property type="protein sequence ID" value="CAG9077093.1"/>
    <property type="molecule type" value="Genomic_DNA"/>
</dbReference>
<feature type="transmembrane region" description="Helical" evidence="2">
    <location>
        <begin position="102"/>
        <end position="123"/>
    </location>
</feature>
<feature type="region of interest" description="Disordered" evidence="1">
    <location>
        <begin position="780"/>
        <end position="811"/>
    </location>
</feature>
<evidence type="ECO:0000313" key="4">
    <source>
        <dbReference type="Proteomes" id="UP000614601"/>
    </source>
</evidence>
<dbReference type="EMBL" id="CAJFDH010000001">
    <property type="protein sequence ID" value="CAD5205387.1"/>
    <property type="molecule type" value="Genomic_DNA"/>
</dbReference>
<evidence type="ECO:0000313" key="3">
    <source>
        <dbReference type="EMBL" id="CAD5205387.1"/>
    </source>
</evidence>
<dbReference type="AlphaFoldDB" id="A0A811JPU5"/>
<keyword evidence="2" id="KW-0812">Transmembrane</keyword>
<feature type="region of interest" description="Disordered" evidence="1">
    <location>
        <begin position="288"/>
        <end position="310"/>
    </location>
</feature>
<feature type="compositionally biased region" description="Pro residues" evidence="1">
    <location>
        <begin position="16"/>
        <end position="30"/>
    </location>
</feature>
<dbReference type="OrthoDB" id="5820373at2759"/>
<evidence type="ECO:0000256" key="1">
    <source>
        <dbReference type="SAM" id="MobiDB-lite"/>
    </source>
</evidence>
<comment type="caution">
    <text evidence="3">The sequence shown here is derived from an EMBL/GenBank/DDBJ whole genome shotgun (WGS) entry which is preliminary data.</text>
</comment>
<dbReference type="PANTHER" id="PTHR40288:SF2">
    <property type="entry name" value="G PROTEIN-COUPLED RECEPTOR-RELATED"/>
    <property type="match status" value="1"/>
</dbReference>
<feature type="compositionally biased region" description="Low complexity" evidence="1">
    <location>
        <begin position="781"/>
        <end position="793"/>
    </location>
</feature>
<sequence length="1053" mass="117471">MSLRLESVHKHELEPDPSPGPGPGPGPGPDPDLDPDFDPDFEPDPDPESKPEPEPEPDDIKEYKFQSKSIRSGGVSASMSRFLQIRDQYSRIFGRRFLNSQLSLYLGLLQLLVCIWALFQHVYSIVNFDQILFCDFTPNSTLPMIYTGVDAIIFDIGLFHSLWGIDGCVAQHLDGGYGRFGWCVTHIAVFLLCLPFAFVNRPRPCFLWPLLIQQSIYGIGLLILSLAALPRILPTFMGDLNNAPMTAIFTYVMGTCMNFFLLYVYWHWYWHVEEEWDSARKLRNGEVIPNSTKRTSPSKRKHPIVNQPSRTVGNGYTTDRLILVDDDSQAPELETKLRNGYGVNGTNGAKFGQNDTNGANFGQIGTNGAKLGIVTDGGTFGEHGTNGTKMGLDNTNLRENGTVSVLSSTNGTKLGNGFKNGNGHVGNGKISDNMMNRRVSLMKNDDKSATVIWDDRNTKDFAKHYSRPPYDQTIVDEEGVDQLNEHNVYQHNHRSHQLGIDGDSGYRGTVEGYHGAVDVYGGTVDPYHSKVQNDTAYHHSTVDPYHSTINTQEKDHPRNPSFLTDKRLPYYLKSESPGSTASSCSSIMARRKLPQHGNSRLVQNTYHRQQTLPVGSSPSQDSSISVTILNTPLNNESVASYGTEGTLLTGYGTDGTLLSATGHGRLHGEGKGYVNLHGDNQGYSNQHSSDKDYSTHYSKEKPIVPNTTPVLRPAHSHTPISLSARKLYYTEKGPASEYDTRYSRLNSTGKQHTILYNPKYSSTVSNEILKQHEAMKNAQGSSTNFSSTVLSSTKDPQGGTALSTGQNNTKNVQNCTKTDVLPRTLAQSRMRLLRKYQSTEQYMSPVPQVQRPYSHSLHSSFAEENEYDTVHTPDIDIHNRLFDTQQQSTSAIETALNEIPYFGHTVRKPSAQSSVYSYTKTSSPNFSPAMSLYSSVKYPSPEEGNEYTTTYEAYGTDRVKYGSDREHNKYDTNQQYNKYGTDKQYDTIQEYPLNINYNTYNDMQGTVPLPTYESYKTAPGPIPEPAPTPSQKPTLTPTDSPTFLERFNYQTGL</sequence>
<reference evidence="3" key="1">
    <citation type="submission" date="2020-09" db="EMBL/GenBank/DDBJ databases">
        <authorList>
            <person name="Kikuchi T."/>
        </authorList>
    </citation>
    <scope>NUCLEOTIDE SEQUENCE</scope>
    <source>
        <strain evidence="3">SH1</strain>
    </source>
</reference>
<dbReference type="Proteomes" id="UP000783686">
    <property type="component" value="Unassembled WGS sequence"/>
</dbReference>
<feature type="transmembrane region" description="Helical" evidence="2">
    <location>
        <begin position="245"/>
        <end position="266"/>
    </location>
</feature>
<feature type="transmembrane region" description="Helical" evidence="2">
    <location>
        <begin position="211"/>
        <end position="233"/>
    </location>
</feature>
<keyword evidence="2" id="KW-0472">Membrane</keyword>
<dbReference type="PANTHER" id="PTHR40288">
    <property type="entry name" value="PROTEIN CBG16535-RELATED"/>
    <property type="match status" value="1"/>
</dbReference>
<protein>
    <submittedName>
        <fullName evidence="3">Uncharacterized protein</fullName>
    </submittedName>
</protein>
<feature type="region of interest" description="Disordered" evidence="1">
    <location>
        <begin position="1"/>
        <end position="60"/>
    </location>
</feature>
<feature type="region of interest" description="Disordered" evidence="1">
    <location>
        <begin position="1016"/>
        <end position="1042"/>
    </location>
</feature>
<feature type="transmembrane region" description="Helical" evidence="2">
    <location>
        <begin position="177"/>
        <end position="199"/>
    </location>
</feature>
<feature type="compositionally biased region" description="Acidic residues" evidence="1">
    <location>
        <begin position="31"/>
        <end position="46"/>
    </location>
</feature>
<feature type="compositionally biased region" description="Basic and acidic residues" evidence="1">
    <location>
        <begin position="1"/>
        <end position="14"/>
    </location>
</feature>
<name>A0A811JPU5_9BILA</name>
<feature type="compositionally biased region" description="Polar residues" evidence="1">
    <location>
        <begin position="800"/>
        <end position="811"/>
    </location>
</feature>
<keyword evidence="2" id="KW-1133">Transmembrane helix</keyword>
<feature type="compositionally biased region" description="Basic and acidic residues" evidence="1">
    <location>
        <begin position="688"/>
        <end position="702"/>
    </location>
</feature>
<gene>
    <name evidence="3" type="ORF">BOKJ2_LOCUS71</name>
</gene>